<dbReference type="SUPFAM" id="SSF56784">
    <property type="entry name" value="HAD-like"/>
    <property type="match status" value="1"/>
</dbReference>
<reference evidence="8" key="1">
    <citation type="submission" date="2025-08" db="UniProtKB">
        <authorList>
            <consortium name="RefSeq"/>
        </authorList>
    </citation>
    <scope>IDENTIFICATION</scope>
</reference>
<evidence type="ECO:0000256" key="6">
    <source>
        <dbReference type="ARBA" id="ARBA00023270"/>
    </source>
</evidence>
<sequence length="283" mass="31812">MEIMNSYRYIRQYTGAVKAIILDWSGTTLDRYVMAPAVAFVDVFKKHGVSVSMTEARVPMGLRKDAHIKALTENVDVRQRWKEVHGRFPDQSDVDKMYHDFVPLQLSVLSKYSQLLPGTAETMQKLRKDFNIKIGSTTGYVRSMVDVVLADVAKQGFTPDVTVAGDEVINGCRPKPFMIYRNMDLLDIHPIESVIKVDDTASGVVEALEAGCWGIGVSKYSNYMNIDSLEQEAELTEEALEQRLEHSRTILRNSGAHYVIDSVADLPKVVDDINRRLSLGEKP</sequence>
<evidence type="ECO:0000256" key="5">
    <source>
        <dbReference type="ARBA" id="ARBA00022842"/>
    </source>
</evidence>
<dbReference type="PANTHER" id="PTHR43434:SF19">
    <property type="entry name" value="PHOSPHONOACETALDEHYDE HYDROLASE"/>
    <property type="match status" value="1"/>
</dbReference>
<evidence type="ECO:0000256" key="1">
    <source>
        <dbReference type="ARBA" id="ARBA00001946"/>
    </source>
</evidence>
<dbReference type="PANTHER" id="PTHR43434">
    <property type="entry name" value="PHOSPHOGLYCOLATE PHOSPHATASE"/>
    <property type="match status" value="1"/>
</dbReference>
<comment type="subunit">
    <text evidence="2">Homodimer.</text>
</comment>
<dbReference type="GO" id="GO:0006281">
    <property type="term" value="P:DNA repair"/>
    <property type="evidence" value="ECO:0007669"/>
    <property type="project" value="TreeGrafter"/>
</dbReference>
<dbReference type="HAMAP" id="MF_01375">
    <property type="entry name" value="PhnX"/>
    <property type="match status" value="1"/>
</dbReference>
<evidence type="ECO:0000256" key="2">
    <source>
        <dbReference type="ARBA" id="ARBA00011738"/>
    </source>
</evidence>
<dbReference type="Proteomes" id="UP000515154">
    <property type="component" value="Linkage group LG8"/>
</dbReference>
<evidence type="ECO:0000256" key="4">
    <source>
        <dbReference type="ARBA" id="ARBA00022801"/>
    </source>
</evidence>
<gene>
    <name evidence="8" type="primary">LOC115215216</name>
</gene>
<dbReference type="GO" id="GO:0008967">
    <property type="term" value="F:phosphoglycolate phosphatase activity"/>
    <property type="evidence" value="ECO:0007669"/>
    <property type="project" value="TreeGrafter"/>
</dbReference>
<proteinExistence type="inferred from homology"/>
<accession>A0A7E6F0K3</accession>
<protein>
    <submittedName>
        <fullName evidence="8">Phosphonoacetaldehyde hydrolase isoform X2</fullName>
    </submittedName>
</protein>
<dbReference type="GO" id="GO:0046872">
    <property type="term" value="F:metal ion binding"/>
    <property type="evidence" value="ECO:0007669"/>
    <property type="project" value="UniProtKB-KW"/>
</dbReference>
<dbReference type="InterPro" id="IPR023214">
    <property type="entry name" value="HAD_sf"/>
</dbReference>
<organism evidence="7 8">
    <name type="scientific">Octopus sinensis</name>
    <name type="common">East Asian common octopus</name>
    <dbReference type="NCBI Taxonomy" id="2607531"/>
    <lineage>
        <taxon>Eukaryota</taxon>
        <taxon>Metazoa</taxon>
        <taxon>Spiralia</taxon>
        <taxon>Lophotrochozoa</taxon>
        <taxon>Mollusca</taxon>
        <taxon>Cephalopoda</taxon>
        <taxon>Coleoidea</taxon>
        <taxon>Octopodiformes</taxon>
        <taxon>Octopoda</taxon>
        <taxon>Incirrata</taxon>
        <taxon>Octopodidae</taxon>
        <taxon>Octopus</taxon>
    </lineage>
</organism>
<evidence type="ECO:0000313" key="7">
    <source>
        <dbReference type="Proteomes" id="UP000515154"/>
    </source>
</evidence>
<dbReference type="Gene3D" id="1.10.150.240">
    <property type="entry name" value="Putative phosphatase, domain 2"/>
    <property type="match status" value="1"/>
</dbReference>
<evidence type="ECO:0000256" key="3">
    <source>
        <dbReference type="ARBA" id="ARBA00022723"/>
    </source>
</evidence>
<dbReference type="AlphaFoldDB" id="A0A7E6F0K3"/>
<comment type="cofactor">
    <cofactor evidence="1">
        <name>Mg(2+)</name>
        <dbReference type="ChEBI" id="CHEBI:18420"/>
    </cofactor>
</comment>
<dbReference type="Pfam" id="PF00702">
    <property type="entry name" value="Hydrolase"/>
    <property type="match status" value="1"/>
</dbReference>
<keyword evidence="6" id="KW-0704">Schiff base</keyword>
<dbReference type="SFLD" id="SFLDG01129">
    <property type="entry name" value="C1.5:_HAD__Beta-PGM__Phosphata"/>
    <property type="match status" value="1"/>
</dbReference>
<dbReference type="RefSeq" id="XP_036361194.1">
    <property type="nucleotide sequence ID" value="XM_036505301.1"/>
</dbReference>
<dbReference type="SFLD" id="SFLDS00003">
    <property type="entry name" value="Haloacid_Dehalogenase"/>
    <property type="match status" value="1"/>
</dbReference>
<dbReference type="GO" id="GO:0005829">
    <property type="term" value="C:cytosol"/>
    <property type="evidence" value="ECO:0007669"/>
    <property type="project" value="TreeGrafter"/>
</dbReference>
<dbReference type="GO" id="GO:0019700">
    <property type="term" value="P:organic phosphonate catabolic process"/>
    <property type="evidence" value="ECO:0007669"/>
    <property type="project" value="InterPro"/>
</dbReference>
<dbReference type="FunFam" id="1.10.150.240:FF:000006">
    <property type="entry name" value="Phosphonoacetaldehyde hydrolase"/>
    <property type="match status" value="1"/>
</dbReference>
<dbReference type="Gene3D" id="3.40.50.1000">
    <property type="entry name" value="HAD superfamily/HAD-like"/>
    <property type="match status" value="1"/>
</dbReference>
<keyword evidence="3" id="KW-0479">Metal-binding</keyword>
<keyword evidence="4 8" id="KW-0378">Hydrolase</keyword>
<keyword evidence="7" id="KW-1185">Reference proteome</keyword>
<dbReference type="GO" id="GO:0050194">
    <property type="term" value="F:phosphonoacetaldehyde hydrolase activity"/>
    <property type="evidence" value="ECO:0007669"/>
    <property type="project" value="InterPro"/>
</dbReference>
<keyword evidence="5" id="KW-0460">Magnesium</keyword>
<name>A0A7E6F0K3_9MOLL</name>
<evidence type="ECO:0000313" key="8">
    <source>
        <dbReference type="RefSeq" id="XP_036361194.1"/>
    </source>
</evidence>
<dbReference type="InterPro" id="IPR006323">
    <property type="entry name" value="Phosphonoacetald_hydro"/>
</dbReference>
<dbReference type="InterPro" id="IPR023198">
    <property type="entry name" value="PGP-like_dom2"/>
</dbReference>
<dbReference type="NCBIfam" id="TIGR01422">
    <property type="entry name" value="phosphonatase"/>
    <property type="match status" value="1"/>
</dbReference>
<dbReference type="InterPro" id="IPR050155">
    <property type="entry name" value="HAD-like_hydrolase_sf"/>
</dbReference>
<dbReference type="InterPro" id="IPR036412">
    <property type="entry name" value="HAD-like_sf"/>
</dbReference>